<dbReference type="InterPro" id="IPR021858">
    <property type="entry name" value="Fun_TF"/>
</dbReference>
<dbReference type="EMBL" id="QKXC01000067">
    <property type="protein sequence ID" value="RBR23877.1"/>
    <property type="molecule type" value="Genomic_DNA"/>
</dbReference>
<dbReference type="PANTHER" id="PTHR47784:SF5">
    <property type="entry name" value="STEROL UPTAKE CONTROL PROTEIN 2"/>
    <property type="match status" value="1"/>
</dbReference>
<organism evidence="4 5">
    <name type="scientific">Fusarium coffeatum</name>
    <dbReference type="NCBI Taxonomy" id="231269"/>
    <lineage>
        <taxon>Eukaryota</taxon>
        <taxon>Fungi</taxon>
        <taxon>Dikarya</taxon>
        <taxon>Ascomycota</taxon>
        <taxon>Pezizomycotina</taxon>
        <taxon>Sordariomycetes</taxon>
        <taxon>Hypocreomycetidae</taxon>
        <taxon>Hypocreales</taxon>
        <taxon>Nectriaceae</taxon>
        <taxon>Fusarium</taxon>
        <taxon>Fusarium incarnatum-equiseti species complex</taxon>
    </lineage>
</organism>
<comment type="caution">
    <text evidence="4">The sequence shown here is derived from an EMBL/GenBank/DDBJ whole genome shotgun (WGS) entry which is preliminary data.</text>
</comment>
<dbReference type="PROSITE" id="PS00463">
    <property type="entry name" value="ZN2_CY6_FUNGAL_1"/>
    <property type="match status" value="1"/>
</dbReference>
<dbReference type="AlphaFoldDB" id="A0A366S3I6"/>
<dbReference type="Pfam" id="PF00172">
    <property type="entry name" value="Zn_clus"/>
    <property type="match status" value="1"/>
</dbReference>
<gene>
    <name evidence="4" type="ORF">FIESC28_03346</name>
</gene>
<evidence type="ECO:0000259" key="3">
    <source>
        <dbReference type="PROSITE" id="PS50048"/>
    </source>
</evidence>
<keyword evidence="5" id="KW-1185">Reference proteome</keyword>
<dbReference type="GeneID" id="41992791"/>
<dbReference type="InterPro" id="IPR053157">
    <property type="entry name" value="Sterol_Uptake_Regulator"/>
</dbReference>
<dbReference type="SUPFAM" id="SSF57701">
    <property type="entry name" value="Zn2/Cys6 DNA-binding domain"/>
    <property type="match status" value="1"/>
</dbReference>
<dbReference type="RefSeq" id="XP_031018468.1">
    <property type="nucleotide sequence ID" value="XM_031157495.1"/>
</dbReference>
<dbReference type="SMART" id="SM00066">
    <property type="entry name" value="GAL4"/>
    <property type="match status" value="1"/>
</dbReference>
<protein>
    <recommendedName>
        <fullName evidence="3">Zn(2)-C6 fungal-type domain-containing protein</fullName>
    </recommendedName>
</protein>
<dbReference type="OrthoDB" id="3546279at2759"/>
<keyword evidence="1" id="KW-0539">Nucleus</keyword>
<evidence type="ECO:0000256" key="2">
    <source>
        <dbReference type="SAM" id="MobiDB-lite"/>
    </source>
</evidence>
<feature type="region of interest" description="Disordered" evidence="2">
    <location>
        <begin position="59"/>
        <end position="86"/>
    </location>
</feature>
<dbReference type="CDD" id="cd00067">
    <property type="entry name" value="GAL4"/>
    <property type="match status" value="1"/>
</dbReference>
<dbReference type="PROSITE" id="PS50048">
    <property type="entry name" value="ZN2_CY6_FUNGAL_2"/>
    <property type="match status" value="1"/>
</dbReference>
<dbReference type="InterPro" id="IPR036864">
    <property type="entry name" value="Zn2-C6_fun-type_DNA-bd_sf"/>
</dbReference>
<dbReference type="Gene3D" id="4.10.240.10">
    <property type="entry name" value="Zn(2)-C6 fungal-type DNA-binding domain"/>
    <property type="match status" value="1"/>
</dbReference>
<accession>A0A366S3I6</accession>
<dbReference type="PANTHER" id="PTHR47784">
    <property type="entry name" value="STEROL UPTAKE CONTROL PROTEIN 2"/>
    <property type="match status" value="1"/>
</dbReference>
<reference evidence="4 5" key="1">
    <citation type="submission" date="2018-06" db="EMBL/GenBank/DDBJ databases">
        <title>Fusarium incarnatum-equiseti species complex species 28.</title>
        <authorList>
            <person name="Gardiner D.M."/>
        </authorList>
    </citation>
    <scope>NUCLEOTIDE SEQUENCE [LARGE SCALE GENOMIC DNA]</scope>
    <source>
        <strain evidence="4 5">FIESC_28</strain>
    </source>
</reference>
<dbReference type="Proteomes" id="UP000253153">
    <property type="component" value="Unassembled WGS sequence"/>
</dbReference>
<feature type="compositionally biased region" description="Polar residues" evidence="2">
    <location>
        <begin position="59"/>
        <end position="70"/>
    </location>
</feature>
<dbReference type="Pfam" id="PF11951">
    <property type="entry name" value="Fungal_trans_2"/>
    <property type="match status" value="1"/>
</dbReference>
<evidence type="ECO:0000313" key="4">
    <source>
        <dbReference type="EMBL" id="RBR23877.1"/>
    </source>
</evidence>
<dbReference type="InterPro" id="IPR001138">
    <property type="entry name" value="Zn2Cys6_DnaBD"/>
</dbReference>
<evidence type="ECO:0000313" key="5">
    <source>
        <dbReference type="Proteomes" id="UP000253153"/>
    </source>
</evidence>
<dbReference type="GO" id="GO:0001228">
    <property type="term" value="F:DNA-binding transcription activator activity, RNA polymerase II-specific"/>
    <property type="evidence" value="ECO:0007669"/>
    <property type="project" value="TreeGrafter"/>
</dbReference>
<proteinExistence type="predicted"/>
<sequence>MNESQQPRKRAAKLFHKKSRTGCQQCRSRRVKCDETKPICSHCDRLALTCIYDRAQSDTNSASPTESGGQPSKAAETIVDPPESESRRRLELRLFHHYMAETGPSLSLDPATAHFWNATICRLALESDSTLYAIYMVSALHMQKKNTMTDTKALDICQTYLNMSIREHHRDVAEINLRNVEYIVLTSSLLRVYGFARLQGRSLEPYTPPVDFLRITNTSTALFRKALDFTQDHPESVASKMIDSAADLLADLEFKELPSDLSPLLNYETGDKKTEEAYARAITYIGSIRKALDEKNVVKSIARRTIVFPMVMHKEFADLVEELRPRALVILAYYFGYLSMLSEIWWVGDSGVREIRAIERVMPKEWLGWLEWPRSVVRDQGVKME</sequence>
<evidence type="ECO:0000256" key="1">
    <source>
        <dbReference type="ARBA" id="ARBA00023242"/>
    </source>
</evidence>
<feature type="domain" description="Zn(2)-C6 fungal-type" evidence="3">
    <location>
        <begin position="22"/>
        <end position="52"/>
    </location>
</feature>
<name>A0A366S3I6_9HYPO</name>
<dbReference type="GO" id="GO:0008270">
    <property type="term" value="F:zinc ion binding"/>
    <property type="evidence" value="ECO:0007669"/>
    <property type="project" value="InterPro"/>
</dbReference>